<feature type="signal peptide" evidence="2">
    <location>
        <begin position="1"/>
        <end position="21"/>
    </location>
</feature>
<evidence type="ECO:0000313" key="3">
    <source>
        <dbReference type="EMBL" id="EED15733.1"/>
    </source>
</evidence>
<keyword evidence="2" id="KW-0732">Signal</keyword>
<evidence type="ECO:0000256" key="2">
    <source>
        <dbReference type="SAM" id="SignalP"/>
    </source>
</evidence>
<keyword evidence="4" id="KW-1185">Reference proteome</keyword>
<dbReference type="VEuPathDB" id="FungiDB:TSTA_051700"/>
<dbReference type="OrthoDB" id="4230168at2759"/>
<dbReference type="RefSeq" id="XP_002485686.1">
    <property type="nucleotide sequence ID" value="XM_002485641.1"/>
</dbReference>
<accession>B8MJN4</accession>
<reference evidence="4" key="1">
    <citation type="journal article" date="2015" name="Genome Announc.">
        <title>Genome sequence of the AIDS-associated pathogen Penicillium marneffei (ATCC18224) and its near taxonomic relative Talaromyces stipitatus (ATCC10500).</title>
        <authorList>
            <person name="Nierman W.C."/>
            <person name="Fedorova-Abrams N.D."/>
            <person name="Andrianopoulos A."/>
        </authorList>
    </citation>
    <scope>NUCLEOTIDE SEQUENCE [LARGE SCALE GENOMIC DNA]</scope>
    <source>
        <strain evidence="4">ATCC 10500 / CBS 375.48 / QM 6759 / NRRL 1006</strain>
    </source>
</reference>
<evidence type="ECO:0000313" key="4">
    <source>
        <dbReference type="Proteomes" id="UP000001745"/>
    </source>
</evidence>
<feature type="chain" id="PRO_5002877546" evidence="2">
    <location>
        <begin position="22"/>
        <end position="159"/>
    </location>
</feature>
<sequence length="159" mass="17868">MVGKIVGFGLTILALLPTIKSISPPSSVQKLRRYVNKIEKSLDGIKDILDESSPGLIRRIKTVNQGSLIMADLGELHRENFTQIRDTAKRKAAKRTKRQVKAVGALYVKDANRLIKHRHDGDLMKIHKRYILGERQQGEEEEAPAPQTPGFFIDTTGNR</sequence>
<feature type="region of interest" description="Disordered" evidence="1">
    <location>
        <begin position="135"/>
        <end position="159"/>
    </location>
</feature>
<dbReference type="EMBL" id="EQ962657">
    <property type="protein sequence ID" value="EED15733.1"/>
    <property type="molecule type" value="Genomic_DNA"/>
</dbReference>
<proteinExistence type="predicted"/>
<dbReference type="PhylomeDB" id="B8MJN4"/>
<dbReference type="Proteomes" id="UP000001745">
    <property type="component" value="Unassembled WGS sequence"/>
</dbReference>
<dbReference type="InParanoid" id="B8MJN4"/>
<protein>
    <submittedName>
        <fullName evidence="3">Uncharacterized protein</fullName>
    </submittedName>
</protein>
<evidence type="ECO:0000256" key="1">
    <source>
        <dbReference type="SAM" id="MobiDB-lite"/>
    </source>
</evidence>
<dbReference type="HOGENOM" id="CLU_094692_0_0_1"/>
<name>B8MJN4_TALSN</name>
<organism evidence="3 4">
    <name type="scientific">Talaromyces stipitatus (strain ATCC 10500 / CBS 375.48 / QM 6759 / NRRL 1006)</name>
    <name type="common">Penicillium stipitatum</name>
    <dbReference type="NCBI Taxonomy" id="441959"/>
    <lineage>
        <taxon>Eukaryota</taxon>
        <taxon>Fungi</taxon>
        <taxon>Dikarya</taxon>
        <taxon>Ascomycota</taxon>
        <taxon>Pezizomycotina</taxon>
        <taxon>Eurotiomycetes</taxon>
        <taxon>Eurotiomycetidae</taxon>
        <taxon>Eurotiales</taxon>
        <taxon>Trichocomaceae</taxon>
        <taxon>Talaromyces</taxon>
        <taxon>Talaromyces sect. Talaromyces</taxon>
    </lineage>
</organism>
<dbReference type="GeneID" id="8103391"/>
<gene>
    <name evidence="3" type="ORF">TSTA_051700</name>
</gene>
<dbReference type="AlphaFoldDB" id="B8MJN4"/>